<keyword evidence="1" id="KW-0812">Transmembrane</keyword>
<evidence type="ECO:0000256" key="1">
    <source>
        <dbReference type="SAM" id="Phobius"/>
    </source>
</evidence>
<gene>
    <name evidence="2" type="ORF">E2C01_022573</name>
</gene>
<reference evidence="2 3" key="1">
    <citation type="submission" date="2019-05" db="EMBL/GenBank/DDBJ databases">
        <title>Another draft genome of Portunus trituberculatus and its Hox gene families provides insights of decapod evolution.</title>
        <authorList>
            <person name="Jeong J.-H."/>
            <person name="Song I."/>
            <person name="Kim S."/>
            <person name="Choi T."/>
            <person name="Kim D."/>
            <person name="Ryu S."/>
            <person name="Kim W."/>
        </authorList>
    </citation>
    <scope>NUCLEOTIDE SEQUENCE [LARGE SCALE GENOMIC DNA]</scope>
    <source>
        <tissue evidence="2">Muscle</tissue>
    </source>
</reference>
<keyword evidence="3" id="KW-1185">Reference proteome</keyword>
<evidence type="ECO:0000313" key="3">
    <source>
        <dbReference type="Proteomes" id="UP000324222"/>
    </source>
</evidence>
<dbReference type="EMBL" id="VSRR010002056">
    <property type="protein sequence ID" value="MPC29346.1"/>
    <property type="molecule type" value="Genomic_DNA"/>
</dbReference>
<proteinExistence type="predicted"/>
<comment type="caution">
    <text evidence="2">The sequence shown here is derived from an EMBL/GenBank/DDBJ whole genome shotgun (WGS) entry which is preliminary data.</text>
</comment>
<organism evidence="2 3">
    <name type="scientific">Portunus trituberculatus</name>
    <name type="common">Swimming crab</name>
    <name type="synonym">Neptunus trituberculatus</name>
    <dbReference type="NCBI Taxonomy" id="210409"/>
    <lineage>
        <taxon>Eukaryota</taxon>
        <taxon>Metazoa</taxon>
        <taxon>Ecdysozoa</taxon>
        <taxon>Arthropoda</taxon>
        <taxon>Crustacea</taxon>
        <taxon>Multicrustacea</taxon>
        <taxon>Malacostraca</taxon>
        <taxon>Eumalacostraca</taxon>
        <taxon>Eucarida</taxon>
        <taxon>Decapoda</taxon>
        <taxon>Pleocyemata</taxon>
        <taxon>Brachyura</taxon>
        <taxon>Eubrachyura</taxon>
        <taxon>Portunoidea</taxon>
        <taxon>Portunidae</taxon>
        <taxon>Portuninae</taxon>
        <taxon>Portunus</taxon>
    </lineage>
</organism>
<keyword evidence="1" id="KW-1133">Transmembrane helix</keyword>
<dbReference type="Proteomes" id="UP000324222">
    <property type="component" value="Unassembled WGS sequence"/>
</dbReference>
<protein>
    <submittedName>
        <fullName evidence="2">Uncharacterized protein</fullName>
    </submittedName>
</protein>
<feature type="transmembrane region" description="Helical" evidence="1">
    <location>
        <begin position="107"/>
        <end position="126"/>
    </location>
</feature>
<sequence>MVTTKTVTRPAPMFQSFLQLKPEILCSTQEMSIALQGSGSVGGGGGGLPPQTTCGPLPKWFPHNASEVQRGAAQPGGALVPLLSHLAGVIALVTVPGEHIPPEPQLLVQYCVAFLAIVHVFVNLVGSGIITINSTLPTCFCISNIL</sequence>
<keyword evidence="1" id="KW-0472">Membrane</keyword>
<dbReference type="AlphaFoldDB" id="A0A5B7E802"/>
<name>A0A5B7E802_PORTR</name>
<feature type="transmembrane region" description="Helical" evidence="1">
    <location>
        <begin position="76"/>
        <end position="95"/>
    </location>
</feature>
<accession>A0A5B7E802</accession>
<evidence type="ECO:0000313" key="2">
    <source>
        <dbReference type="EMBL" id="MPC29346.1"/>
    </source>
</evidence>